<protein>
    <submittedName>
        <fullName evidence="1">Glutamate racemase</fullName>
    </submittedName>
</protein>
<dbReference type="InterPro" id="IPR001920">
    <property type="entry name" value="Asp/Glu_race"/>
</dbReference>
<dbReference type="GO" id="GO:0016855">
    <property type="term" value="F:racemase and epimerase activity, acting on amino acids and derivatives"/>
    <property type="evidence" value="ECO:0007669"/>
    <property type="project" value="InterPro"/>
</dbReference>
<reference evidence="1" key="1">
    <citation type="journal article" date="2015" name="PeerJ">
        <title>First genomic representation of candidate bacterial phylum KSB3 points to enhanced environmental sensing as a trigger of wastewater bulking.</title>
        <authorList>
            <person name="Sekiguchi Y."/>
            <person name="Ohashi A."/>
            <person name="Parks D.H."/>
            <person name="Yamauchi T."/>
            <person name="Tyson G.W."/>
            <person name="Hugenholtz P."/>
        </authorList>
    </citation>
    <scope>NUCLEOTIDE SEQUENCE [LARGE SCALE GENOMIC DNA]</scope>
</reference>
<accession>A0A081BTH6</accession>
<gene>
    <name evidence="1" type="ORF">U14_05995</name>
</gene>
<name>A0A081BTH6_9BACT</name>
<dbReference type="Proteomes" id="UP000030700">
    <property type="component" value="Unassembled WGS sequence"/>
</dbReference>
<dbReference type="STRING" id="1499966.U14_05995"/>
<dbReference type="EMBL" id="DF820462">
    <property type="protein sequence ID" value="GAK54707.1"/>
    <property type="molecule type" value="Genomic_DNA"/>
</dbReference>
<organism evidence="1">
    <name type="scientific">Candidatus Moduliflexus flocculans</name>
    <dbReference type="NCBI Taxonomy" id="1499966"/>
    <lineage>
        <taxon>Bacteria</taxon>
        <taxon>Candidatus Moduliflexota</taxon>
        <taxon>Candidatus Moduliflexia</taxon>
        <taxon>Candidatus Moduliflexales</taxon>
        <taxon>Candidatus Moduliflexaceae</taxon>
    </lineage>
</organism>
<dbReference type="AlphaFoldDB" id="A0A081BTH6"/>
<sequence length="303" mass="33319">MTIIVTDSGIGGYSVAAELFARLKARSLSARIIFFNALFDENSGYNRLKSLSEKVEKFDMALQGMMKLTPDAICVACNTLSVIYPHTAFAQAAPMRVTGIVEVGVDALLRRMASVSQPCAVLFATPTTIQQGEHARRLRQLRPDAQLVEQPCPELIKAIEDGKSPEIEVRIREYVAAAVAQIPTRTGAAFAGLFCTHFGYFREIFQRVFLEFGINASIVNPNSALVENMVEMLAEQSQNERIGELSDTFKVSDNLYDYSISLECVSKTPISAAAINTLAPLLRVYGDEAVAALQAYRHIPELF</sequence>
<evidence type="ECO:0000313" key="1">
    <source>
        <dbReference type="EMBL" id="GAK54707.1"/>
    </source>
</evidence>
<dbReference type="HOGENOM" id="CLU_052344_1_0_0"/>
<dbReference type="SUPFAM" id="SSF53681">
    <property type="entry name" value="Aspartate/glutamate racemase"/>
    <property type="match status" value="2"/>
</dbReference>
<keyword evidence="2" id="KW-1185">Reference proteome</keyword>
<dbReference type="Gene3D" id="3.40.50.1860">
    <property type="match status" value="2"/>
</dbReference>
<proteinExistence type="predicted"/>
<evidence type="ECO:0000313" key="2">
    <source>
        <dbReference type="Proteomes" id="UP000030700"/>
    </source>
</evidence>